<sequence length="247" mass="26521" precursor="true">MKKGIMVRIAVLASVFMFCIGVVAFGASMSTEIKAILSKEIKIRYSGAVQEMKDASGNAVYPILYNGTTYIPVRSVSNMLNIPINWDGDTKTVIIGTEEKQPKSVLSFKAKTSGHSSKVTDKGSLTVKGEFGADIKYNDGIAYELWNGGASEGISPAYKAEVGGTYSKLSFDVYLSTKDAHIGKQFTIYIYNVDTGETLANIKVDGGQIKKVEEIDITGVKTIGFSANGISGAGSHGYAYFFNPTVK</sequence>
<dbReference type="SUPFAM" id="SSF55383">
    <property type="entry name" value="Copper amine oxidase, domain N"/>
    <property type="match status" value="1"/>
</dbReference>
<evidence type="ECO:0000313" key="2">
    <source>
        <dbReference type="EMBL" id="KNY29931.1"/>
    </source>
</evidence>
<feature type="domain" description="Copper amine oxidase-like N-terminal" evidence="1">
    <location>
        <begin position="61"/>
        <end position="98"/>
    </location>
</feature>
<dbReference type="Pfam" id="PF07833">
    <property type="entry name" value="Cu_amine_oxidN1"/>
    <property type="match status" value="1"/>
</dbReference>
<dbReference type="OrthoDB" id="337615at2"/>
<evidence type="ECO:0000313" key="3">
    <source>
        <dbReference type="Proteomes" id="UP000036923"/>
    </source>
</evidence>
<organism evidence="2 3">
    <name type="scientific">Pseudobacteroides cellulosolvens ATCC 35603 = DSM 2933</name>
    <dbReference type="NCBI Taxonomy" id="398512"/>
    <lineage>
        <taxon>Bacteria</taxon>
        <taxon>Bacillati</taxon>
        <taxon>Bacillota</taxon>
        <taxon>Clostridia</taxon>
        <taxon>Eubacteriales</taxon>
        <taxon>Oscillospiraceae</taxon>
        <taxon>Pseudobacteroides</taxon>
    </lineage>
</organism>
<dbReference type="AlphaFoldDB" id="A0A0L6JVN9"/>
<evidence type="ECO:0000259" key="1">
    <source>
        <dbReference type="Pfam" id="PF07833"/>
    </source>
</evidence>
<reference evidence="3" key="1">
    <citation type="submission" date="2015-07" db="EMBL/GenBank/DDBJ databases">
        <title>Near-Complete Genome Sequence of the Cellulolytic Bacterium Bacteroides (Pseudobacteroides) cellulosolvens ATCC 35603.</title>
        <authorList>
            <person name="Dassa B."/>
            <person name="Utturkar S.M."/>
            <person name="Klingeman D.M."/>
            <person name="Hurt R.A."/>
            <person name="Keller M."/>
            <person name="Xu J."/>
            <person name="Reddy Y.H.K."/>
            <person name="Borovok I."/>
            <person name="Grinberg I.R."/>
            <person name="Lamed R."/>
            <person name="Zhivin O."/>
            <person name="Bayer E.A."/>
            <person name="Brown S.D."/>
        </authorList>
    </citation>
    <scope>NUCLEOTIDE SEQUENCE [LARGE SCALE GENOMIC DNA]</scope>
    <source>
        <strain evidence="3">DSM 2933</strain>
    </source>
</reference>
<gene>
    <name evidence="2" type="ORF">Bccel_5208</name>
</gene>
<proteinExistence type="predicted"/>
<name>A0A0L6JVN9_9FIRM</name>
<protein>
    <submittedName>
        <fullName evidence="2">Copper amine oxidase-like domain-containing protein</fullName>
    </submittedName>
</protein>
<keyword evidence="3" id="KW-1185">Reference proteome</keyword>
<dbReference type="InterPro" id="IPR012854">
    <property type="entry name" value="Cu_amine_oxidase-like_N"/>
</dbReference>
<dbReference type="eggNOG" id="COG2340">
    <property type="taxonomic scope" value="Bacteria"/>
</dbReference>
<dbReference type="RefSeq" id="WP_036943571.1">
    <property type="nucleotide sequence ID" value="NZ_JQKC01000022.1"/>
</dbReference>
<dbReference type="EMBL" id="LGTC01000001">
    <property type="protein sequence ID" value="KNY29931.1"/>
    <property type="molecule type" value="Genomic_DNA"/>
</dbReference>
<accession>A0A0L6JVN9</accession>
<dbReference type="STRING" id="398512.Bccel_5208"/>
<comment type="caution">
    <text evidence="2">The sequence shown here is derived from an EMBL/GenBank/DDBJ whole genome shotgun (WGS) entry which is preliminary data.</text>
</comment>
<dbReference type="Proteomes" id="UP000036923">
    <property type="component" value="Unassembled WGS sequence"/>
</dbReference>
<dbReference type="InterPro" id="IPR036582">
    <property type="entry name" value="Mao_N_sf"/>
</dbReference>